<dbReference type="InterPro" id="IPR054722">
    <property type="entry name" value="PolX-like_BBD"/>
</dbReference>
<evidence type="ECO:0000313" key="3">
    <source>
        <dbReference type="EMBL" id="GFA69309.1"/>
    </source>
</evidence>
<protein>
    <submittedName>
        <fullName evidence="3">Zinc finger, CCHC-type</fullName>
    </submittedName>
</protein>
<feature type="domain" description="Retrovirus-related Pol polyprotein from transposon TNT 1-94-like beta-barrel" evidence="2">
    <location>
        <begin position="159"/>
        <end position="191"/>
    </location>
</feature>
<name>A0A699K393_TANCI</name>
<feature type="region of interest" description="Disordered" evidence="1">
    <location>
        <begin position="197"/>
        <end position="243"/>
    </location>
</feature>
<evidence type="ECO:0000256" key="1">
    <source>
        <dbReference type="SAM" id="MobiDB-lite"/>
    </source>
</evidence>
<feature type="compositionally biased region" description="Basic residues" evidence="1">
    <location>
        <begin position="139"/>
        <end position="149"/>
    </location>
</feature>
<evidence type="ECO:0000259" key="2">
    <source>
        <dbReference type="Pfam" id="PF22936"/>
    </source>
</evidence>
<feature type="region of interest" description="Disordered" evidence="1">
    <location>
        <begin position="54"/>
        <end position="73"/>
    </location>
</feature>
<feature type="compositionally biased region" description="Polar residues" evidence="1">
    <location>
        <begin position="30"/>
        <end position="46"/>
    </location>
</feature>
<feature type="compositionally biased region" description="Polar residues" evidence="1">
    <location>
        <begin position="56"/>
        <end position="69"/>
    </location>
</feature>
<proteinExistence type="predicted"/>
<gene>
    <name evidence="3" type="ORF">Tci_641281</name>
</gene>
<feature type="compositionally biased region" description="Basic and acidic residues" evidence="1">
    <location>
        <begin position="404"/>
        <end position="416"/>
    </location>
</feature>
<feature type="compositionally biased region" description="Basic and acidic residues" evidence="1">
    <location>
        <begin position="13"/>
        <end position="29"/>
    </location>
</feature>
<feature type="compositionally biased region" description="Basic and acidic residues" evidence="1">
    <location>
        <begin position="216"/>
        <end position="232"/>
    </location>
</feature>
<feature type="non-terminal residue" evidence="3">
    <location>
        <position position="1"/>
    </location>
</feature>
<organism evidence="3">
    <name type="scientific">Tanacetum cinerariifolium</name>
    <name type="common">Dalmatian daisy</name>
    <name type="synonym">Chrysanthemum cinerariifolium</name>
    <dbReference type="NCBI Taxonomy" id="118510"/>
    <lineage>
        <taxon>Eukaryota</taxon>
        <taxon>Viridiplantae</taxon>
        <taxon>Streptophyta</taxon>
        <taxon>Embryophyta</taxon>
        <taxon>Tracheophyta</taxon>
        <taxon>Spermatophyta</taxon>
        <taxon>Magnoliopsida</taxon>
        <taxon>eudicotyledons</taxon>
        <taxon>Gunneridae</taxon>
        <taxon>Pentapetalae</taxon>
        <taxon>asterids</taxon>
        <taxon>campanulids</taxon>
        <taxon>Asterales</taxon>
        <taxon>Asteraceae</taxon>
        <taxon>Asteroideae</taxon>
        <taxon>Anthemideae</taxon>
        <taxon>Anthemidinae</taxon>
        <taxon>Tanacetum</taxon>
    </lineage>
</organism>
<accession>A0A699K393</accession>
<feature type="region of interest" description="Disordered" evidence="1">
    <location>
        <begin position="136"/>
        <end position="161"/>
    </location>
</feature>
<feature type="region of interest" description="Disordered" evidence="1">
    <location>
        <begin position="370"/>
        <end position="416"/>
    </location>
</feature>
<comment type="caution">
    <text evidence="3">The sequence shown here is derived from an EMBL/GenBank/DDBJ whole genome shotgun (WGS) entry which is preliminary data.</text>
</comment>
<reference evidence="3" key="1">
    <citation type="journal article" date="2019" name="Sci. Rep.">
        <title>Draft genome of Tanacetum cinerariifolium, the natural source of mosquito coil.</title>
        <authorList>
            <person name="Yamashiro T."/>
            <person name="Shiraishi A."/>
            <person name="Satake H."/>
            <person name="Nakayama K."/>
        </authorList>
    </citation>
    <scope>NUCLEOTIDE SEQUENCE</scope>
</reference>
<dbReference type="Pfam" id="PF22936">
    <property type="entry name" value="Pol_BBD"/>
    <property type="match status" value="1"/>
</dbReference>
<feature type="compositionally biased region" description="Polar residues" evidence="1">
    <location>
        <begin position="233"/>
        <end position="243"/>
    </location>
</feature>
<dbReference type="EMBL" id="BKCJ010470038">
    <property type="protein sequence ID" value="GFA69309.1"/>
    <property type="molecule type" value="Genomic_DNA"/>
</dbReference>
<dbReference type="AlphaFoldDB" id="A0A699K393"/>
<sequence>YFDSPLNDVEDGPQNKDDDKDKSEDDSSPKEVNTAGQHVNTASLEVNTGRLELNNVDPSLNTASSSDPHSPTDIFKLGASDPLEATHIEFFNDRDAQEVDLGNIPTSYGVPTISHTRIHKDHPIKNVIGEVQSSVQTRRLTKPTSKKGFGKPQNDDKRFIDSGCSRHMTGNMAYLSDFKEFDRGYVTFEGGAHGGKISGKDASYFDSPLNDVEDGPQNKDDDKDKSEDDSSPKEVNTAGQHVNTASLEVNTGRLELNNYHTLFMDGATMEINMLVEKKYPLIKKLLEKMMNLQLEVEEESYPVSLNLLVSLILVSLQKEYDSFMQNYNMHGMRKTINELHTTLKLHEQTLPKKDAHALYVIRAGNVQKKNNKNKKPQLAIKGKNQGNMKSKISYAPKPKIPPPPKRENLAKDSVFH</sequence>
<feature type="region of interest" description="Disordered" evidence="1">
    <location>
        <begin position="1"/>
        <end position="49"/>
    </location>
</feature>